<organism evidence="4 5">
    <name type="scientific">Stenotrophomonas maltophilia</name>
    <name type="common">Pseudomonas maltophilia</name>
    <name type="synonym">Xanthomonas maltophilia</name>
    <dbReference type="NCBI Taxonomy" id="40324"/>
    <lineage>
        <taxon>Bacteria</taxon>
        <taxon>Pseudomonadati</taxon>
        <taxon>Pseudomonadota</taxon>
        <taxon>Gammaproteobacteria</taxon>
        <taxon>Lysobacterales</taxon>
        <taxon>Lysobacteraceae</taxon>
        <taxon>Stenotrophomonas</taxon>
        <taxon>Stenotrophomonas maltophilia group</taxon>
    </lineage>
</organism>
<feature type="domain" description="PilY1 beta-propeller" evidence="3">
    <location>
        <begin position="721"/>
        <end position="1078"/>
    </location>
</feature>
<accession>A0A270N919</accession>
<dbReference type="RefSeq" id="WP_095378759.1">
    <property type="nucleotide sequence ID" value="NZ_JABDRQ010000013.1"/>
</dbReference>
<evidence type="ECO:0000256" key="2">
    <source>
        <dbReference type="ARBA" id="ARBA00022837"/>
    </source>
</evidence>
<evidence type="ECO:0000313" key="4">
    <source>
        <dbReference type="EMBL" id="PAM68517.1"/>
    </source>
</evidence>
<dbReference type="GO" id="GO:0046872">
    <property type="term" value="F:metal ion binding"/>
    <property type="evidence" value="ECO:0007669"/>
    <property type="project" value="UniProtKB-KW"/>
</dbReference>
<keyword evidence="2" id="KW-0106">Calcium</keyword>
<dbReference type="InterPro" id="IPR008707">
    <property type="entry name" value="B-propeller_PilY1"/>
</dbReference>
<reference evidence="4 5" key="1">
    <citation type="submission" date="2017-06" db="EMBL/GenBank/DDBJ databases">
        <title>Genome sequencing and assembly of Stenotrophomonas maltophilia DF07.</title>
        <authorList>
            <person name="Iyer R."/>
        </authorList>
    </citation>
    <scope>NUCLEOTIDE SEQUENCE [LARGE SCALE GENOMIC DNA]</scope>
    <source>
        <strain evidence="4 5">DF07</strain>
    </source>
</reference>
<dbReference type="AlphaFoldDB" id="A0A270N919"/>
<dbReference type="Proteomes" id="UP000216433">
    <property type="component" value="Unassembled WGS sequence"/>
</dbReference>
<keyword evidence="1" id="KW-0479">Metal-binding</keyword>
<evidence type="ECO:0000259" key="3">
    <source>
        <dbReference type="Pfam" id="PF05567"/>
    </source>
</evidence>
<name>A0A270N919_STEMA</name>
<evidence type="ECO:0000313" key="5">
    <source>
        <dbReference type="Proteomes" id="UP000216433"/>
    </source>
</evidence>
<proteinExistence type="predicted"/>
<gene>
    <name evidence="4" type="ORF">CEK00_17725</name>
</gene>
<sequence length="1255" mass="133327">MNTRNRRILAGVGLAVLAAGGYLAHTLFAAQAQGVLAQEPMNVQTRATPAFIMAVDDSGSMNFERMFPGGDGRMRWNSNTNSFFNNDGSFFSVGSACANNSVDCYLYLYPHAEFNKEYSPGRAIPPLDIYGFARSHVYNASYFNPAVTYRPWTNADGTLWPNASITQTRADPRSGQRGYNAVYNMTVNRAETSEKFQFVSGMRIPDLSGTGNEYYVDNWWDGGWKTAAISNTGNTTYAISYFPATFYLPAAAPAPDGYKTDDASRPVIKGACGPGCDMRRYQIKPGNYSSPAAYNAAIQNFANWFQYHRNRVLAIVGSSTAALVSVDTMRVGYFTINKLSNATMYDMVTNRADLYKQIYTLTGNGGTPNRRAVEYLVDQFRRTDADAPVQLACQRNGGMLFTDGYTNSGNAPNGSFGDADSVNSTHLPSIPFADGYSNTIADIAAAAYAGARTPLRTGTSFPAGQVPVSDKCSSLDKSSPDWKRLDCQTDLHMNFYGVTLGAQGKIYGVNQAATDDPYKNPPNWAGNGNPLNVDDGTVIDELWHAAVNSRGEFINAQTPADVTEAMRRVLSSITGGASPSGTIGISGARIGTGSLAVTPRYDITNSGTDWSSKLTASSVKVNANQVAELTEVWEASSRLTSSGRRIVANKLGSPVDFNSARISLQDLCSKPSGKYATMLVCSTDKLTAIKADLASAINYLSADSSTEVRNGGKYRDRTTPLGDIVNSAPVVSSPLDDYGYRQLGGTYAKSYTDYLAIKAKSQRYMVYVGANDGMLHAFDGGMKADAKQDGTGGTESFAYIPATALGHMANLLFPYKSDTADQTFRHRYYVDGPVTVSDTFNGTAWQTSLVGTTGAGGRSVFALDVTTPGSFGTGNVLWEISDINSSLRDEVRNNIGFVLGKPVIVPVKSGTGVAWKAIFGNGYGSANGKAVLFVVDMASGDIRMIEAVEGTSGAGISGDNGLGNVVVVDRWTGTNQDARGRDGLADTVYAADQRGAVWKFDLTSSANTTLTVPMFTSQVAQDSSNRTYRQPITGGMTAATGPSGGVMLYFGTGSFSFTSDKDDKSQQALYAVNDLSGKTVTSTVTAANLVPYTAAAAAAGVDERKITAGAAPANARGWMIQLPAGNGERAVGNPILVSGIVFMPTYVPNMETVGCSTSGSNWLFGLSSISGLPMLENVRYGSPTGSRPASGTAAIALKTGGTAPVRDVSLSVLPRPTDNKAPPGGSSCWMAVGAAGSQSLYLPYPCGRQSWRQLQ</sequence>
<dbReference type="EMBL" id="NJGC01000025">
    <property type="protein sequence ID" value="PAM68517.1"/>
    <property type="molecule type" value="Genomic_DNA"/>
</dbReference>
<comment type="caution">
    <text evidence="4">The sequence shown here is derived from an EMBL/GenBank/DDBJ whole genome shotgun (WGS) entry which is preliminary data.</text>
</comment>
<dbReference type="Pfam" id="PF05567">
    <property type="entry name" value="T4P_PilY1"/>
    <property type="match status" value="1"/>
</dbReference>
<evidence type="ECO:0000256" key="1">
    <source>
        <dbReference type="ARBA" id="ARBA00022723"/>
    </source>
</evidence>
<protein>
    <submittedName>
        <fullName evidence="4">Pilus assembly protein</fullName>
    </submittedName>
</protein>